<gene>
    <name evidence="1" type="ORF">BG006_002783</name>
</gene>
<reference evidence="1" key="1">
    <citation type="journal article" date="2020" name="Fungal Divers.">
        <title>Resolving the Mortierellaceae phylogeny through synthesis of multi-gene phylogenetics and phylogenomics.</title>
        <authorList>
            <person name="Vandepol N."/>
            <person name="Liber J."/>
            <person name="Desiro A."/>
            <person name="Na H."/>
            <person name="Kennedy M."/>
            <person name="Barry K."/>
            <person name="Grigoriev I.V."/>
            <person name="Miller A.N."/>
            <person name="O'Donnell K."/>
            <person name="Stajich J.E."/>
            <person name="Bonito G."/>
        </authorList>
    </citation>
    <scope>NUCLEOTIDE SEQUENCE</scope>
    <source>
        <strain evidence="1">NVP1</strain>
    </source>
</reference>
<name>A0A9P5VGK3_9FUNG</name>
<accession>A0A9P5VGK3</accession>
<organism evidence="1 2">
    <name type="scientific">Podila minutissima</name>
    <dbReference type="NCBI Taxonomy" id="64525"/>
    <lineage>
        <taxon>Eukaryota</taxon>
        <taxon>Fungi</taxon>
        <taxon>Fungi incertae sedis</taxon>
        <taxon>Mucoromycota</taxon>
        <taxon>Mortierellomycotina</taxon>
        <taxon>Mortierellomycetes</taxon>
        <taxon>Mortierellales</taxon>
        <taxon>Mortierellaceae</taxon>
        <taxon>Podila</taxon>
    </lineage>
</organism>
<comment type="caution">
    <text evidence="1">The sequence shown here is derived from an EMBL/GenBank/DDBJ whole genome shotgun (WGS) entry which is preliminary data.</text>
</comment>
<proteinExistence type="predicted"/>
<dbReference type="EMBL" id="JAAAUY010001694">
    <property type="protein sequence ID" value="KAF9320441.1"/>
    <property type="molecule type" value="Genomic_DNA"/>
</dbReference>
<feature type="non-terminal residue" evidence="1">
    <location>
        <position position="1"/>
    </location>
</feature>
<protein>
    <submittedName>
        <fullName evidence="1">Uncharacterized protein</fullName>
    </submittedName>
</protein>
<evidence type="ECO:0000313" key="2">
    <source>
        <dbReference type="Proteomes" id="UP000696485"/>
    </source>
</evidence>
<keyword evidence="2" id="KW-1185">Reference proteome</keyword>
<dbReference type="Proteomes" id="UP000696485">
    <property type="component" value="Unassembled WGS sequence"/>
</dbReference>
<dbReference type="AlphaFoldDB" id="A0A9P5VGK3"/>
<evidence type="ECO:0000313" key="1">
    <source>
        <dbReference type="EMBL" id="KAF9320441.1"/>
    </source>
</evidence>
<sequence length="154" mass="16717">GDIAKVPIADQDLGFPRFAIYNAQNEVVSDEVTGDLVADMKTTFPGVMIRLGSHTPDRQIRVYDDKKEFRGFVSSTFAGPAFGYAGRNENVDSEGNLAMAQFIWKGKVFASTNATAPVQLPSGTYSIVAASQHKLSKGAYPADFEVFNLGNIKF</sequence>